<gene>
    <name evidence="3" type="ORF">RM590_17685</name>
</gene>
<feature type="transmembrane region" description="Helical" evidence="2">
    <location>
        <begin position="104"/>
        <end position="123"/>
    </location>
</feature>
<feature type="transmembrane region" description="Helical" evidence="2">
    <location>
        <begin position="70"/>
        <end position="92"/>
    </location>
</feature>
<feature type="region of interest" description="Disordered" evidence="1">
    <location>
        <begin position="1"/>
        <end position="20"/>
    </location>
</feature>
<evidence type="ECO:0000313" key="3">
    <source>
        <dbReference type="EMBL" id="MDT0344433.1"/>
    </source>
</evidence>
<sequence length="280" mass="29849">MTPSAHSYGPPPVPPARRADRKSCVITNWGARRGHAKGVGSFDELPEELRSGLIREERDRTPTGTATTSAVAIEPLALQLSLIAAVSAAAYGLSEWAGDLYPDFAVPVFAVAFLVGLALRLLGGRTPAWRYVDPVTIRSVSGSATDVLIVCGTASIVPSFVADYVTPLILLFVPALALCLVLFLWVAPRVFERAWFEKALFTWGWATGSVSTGIALLRMSDPKLETRTLDEFGLAYLPLAPLETLTVTLTPTIVAAGGVWALAGGSFPRWPATSPSGPWC</sequence>
<dbReference type="EMBL" id="JAVREL010000009">
    <property type="protein sequence ID" value="MDT0344433.1"/>
    <property type="molecule type" value="Genomic_DNA"/>
</dbReference>
<reference evidence="4" key="1">
    <citation type="submission" date="2023-07" db="EMBL/GenBank/DDBJ databases">
        <title>30 novel species of actinomycetes from the DSMZ collection.</title>
        <authorList>
            <person name="Nouioui I."/>
        </authorList>
    </citation>
    <scope>NUCLEOTIDE SEQUENCE [LARGE SCALE GENOMIC DNA]</scope>
    <source>
        <strain evidence="4">DSM 44938</strain>
    </source>
</reference>
<dbReference type="PANTHER" id="PTHR36178:SF1">
    <property type="entry name" value="SODIUM_GLUTAMATE SYMPORTER"/>
    <property type="match status" value="1"/>
</dbReference>
<evidence type="ECO:0000256" key="2">
    <source>
        <dbReference type="SAM" id="Phobius"/>
    </source>
</evidence>
<comment type="caution">
    <text evidence="3">The sequence shown here is derived from an EMBL/GenBank/DDBJ whole genome shotgun (WGS) entry which is preliminary data.</text>
</comment>
<accession>A0ABU2MS22</accession>
<keyword evidence="2" id="KW-0472">Membrane</keyword>
<dbReference type="Proteomes" id="UP001183246">
    <property type="component" value="Unassembled WGS sequence"/>
</dbReference>
<evidence type="ECO:0000256" key="1">
    <source>
        <dbReference type="SAM" id="MobiDB-lite"/>
    </source>
</evidence>
<dbReference type="RefSeq" id="WP_311705554.1">
    <property type="nucleotide sequence ID" value="NZ_JAVREL010000009.1"/>
</dbReference>
<organism evidence="3 4">
    <name type="scientific">Streptomyces litchfieldiae</name>
    <dbReference type="NCBI Taxonomy" id="3075543"/>
    <lineage>
        <taxon>Bacteria</taxon>
        <taxon>Bacillati</taxon>
        <taxon>Actinomycetota</taxon>
        <taxon>Actinomycetes</taxon>
        <taxon>Kitasatosporales</taxon>
        <taxon>Streptomycetaceae</taxon>
        <taxon>Streptomyces</taxon>
    </lineage>
</organism>
<protein>
    <submittedName>
        <fullName evidence="3">Uncharacterized protein</fullName>
    </submittedName>
</protein>
<name>A0ABU2MS22_9ACTN</name>
<feature type="transmembrane region" description="Helical" evidence="2">
    <location>
        <begin position="144"/>
        <end position="162"/>
    </location>
</feature>
<feature type="transmembrane region" description="Helical" evidence="2">
    <location>
        <begin position="239"/>
        <end position="263"/>
    </location>
</feature>
<feature type="transmembrane region" description="Helical" evidence="2">
    <location>
        <begin position="168"/>
        <end position="187"/>
    </location>
</feature>
<keyword evidence="2" id="KW-1133">Transmembrane helix</keyword>
<dbReference type="InterPro" id="IPR004445">
    <property type="entry name" value="GltS"/>
</dbReference>
<proteinExistence type="predicted"/>
<evidence type="ECO:0000313" key="4">
    <source>
        <dbReference type="Proteomes" id="UP001183246"/>
    </source>
</evidence>
<dbReference type="PANTHER" id="PTHR36178">
    <property type="entry name" value="SLR0625 PROTEIN"/>
    <property type="match status" value="1"/>
</dbReference>
<keyword evidence="2" id="KW-0812">Transmembrane</keyword>
<feature type="transmembrane region" description="Helical" evidence="2">
    <location>
        <begin position="199"/>
        <end position="219"/>
    </location>
</feature>
<keyword evidence="4" id="KW-1185">Reference proteome</keyword>